<evidence type="ECO:0000313" key="2">
    <source>
        <dbReference type="Proteomes" id="UP000729402"/>
    </source>
</evidence>
<name>A0A8J5SWF1_ZIZPA</name>
<organism evidence="1 2">
    <name type="scientific">Zizania palustris</name>
    <name type="common">Northern wild rice</name>
    <dbReference type="NCBI Taxonomy" id="103762"/>
    <lineage>
        <taxon>Eukaryota</taxon>
        <taxon>Viridiplantae</taxon>
        <taxon>Streptophyta</taxon>
        <taxon>Embryophyta</taxon>
        <taxon>Tracheophyta</taxon>
        <taxon>Spermatophyta</taxon>
        <taxon>Magnoliopsida</taxon>
        <taxon>Liliopsida</taxon>
        <taxon>Poales</taxon>
        <taxon>Poaceae</taxon>
        <taxon>BOP clade</taxon>
        <taxon>Oryzoideae</taxon>
        <taxon>Oryzeae</taxon>
        <taxon>Zizaniinae</taxon>
        <taxon>Zizania</taxon>
    </lineage>
</organism>
<gene>
    <name evidence="1" type="ORF">GUJ93_ZPchr0014g46685</name>
</gene>
<comment type="caution">
    <text evidence="1">The sequence shown here is derived from an EMBL/GenBank/DDBJ whole genome shotgun (WGS) entry which is preliminary data.</text>
</comment>
<evidence type="ECO:0000313" key="1">
    <source>
        <dbReference type="EMBL" id="KAG8081980.1"/>
    </source>
</evidence>
<dbReference type="AlphaFoldDB" id="A0A8J5SWF1"/>
<reference evidence="1" key="1">
    <citation type="journal article" date="2021" name="bioRxiv">
        <title>Whole Genome Assembly and Annotation of Northern Wild Rice, Zizania palustris L., Supports a Whole Genome Duplication in the Zizania Genus.</title>
        <authorList>
            <person name="Haas M."/>
            <person name="Kono T."/>
            <person name="Macchietto M."/>
            <person name="Millas R."/>
            <person name="McGilp L."/>
            <person name="Shao M."/>
            <person name="Duquette J."/>
            <person name="Hirsch C.N."/>
            <person name="Kimball J."/>
        </authorList>
    </citation>
    <scope>NUCLEOTIDE SEQUENCE</scope>
    <source>
        <tissue evidence="1">Fresh leaf tissue</tissue>
    </source>
</reference>
<accession>A0A8J5SWF1</accession>
<dbReference type="OrthoDB" id="696374at2759"/>
<protein>
    <submittedName>
        <fullName evidence="1">Uncharacterized protein</fullName>
    </submittedName>
</protein>
<reference evidence="1" key="2">
    <citation type="submission" date="2021-02" db="EMBL/GenBank/DDBJ databases">
        <authorList>
            <person name="Kimball J.A."/>
            <person name="Haas M.W."/>
            <person name="Macchietto M."/>
            <person name="Kono T."/>
            <person name="Duquette J."/>
            <person name="Shao M."/>
        </authorList>
    </citation>
    <scope>NUCLEOTIDE SEQUENCE</scope>
    <source>
        <tissue evidence="1">Fresh leaf tissue</tissue>
    </source>
</reference>
<sequence>MTTTIPSAELAQAIAELKQVVDGGVEVRLTNIEAWMGLAPVASTLPSWPYYVTGFLTVPSPSPVAKAEAQEERKDQEALNPILIKKGPHVQTVVAAEMAIGDTDRAPPTAKAQSLVESFCVVTSVTSEEAAFFLKNHNGALDSVVRSYDSTDGDMADPTP</sequence>
<keyword evidence="2" id="KW-1185">Reference proteome</keyword>
<dbReference type="Proteomes" id="UP000729402">
    <property type="component" value="Unassembled WGS sequence"/>
</dbReference>
<dbReference type="EMBL" id="JAAALK010000086">
    <property type="protein sequence ID" value="KAG8081980.1"/>
    <property type="molecule type" value="Genomic_DNA"/>
</dbReference>
<proteinExistence type="predicted"/>